<organism evidence="8 9">
    <name type="scientific">candidate division CPR2 bacterium GW2011_GWC1_41_48</name>
    <dbReference type="NCBI Taxonomy" id="1618344"/>
    <lineage>
        <taxon>Bacteria</taxon>
        <taxon>Bacteria division CPR2</taxon>
    </lineage>
</organism>
<evidence type="ECO:0000256" key="4">
    <source>
        <dbReference type="ARBA" id="ARBA00022980"/>
    </source>
</evidence>
<comment type="subunit">
    <text evidence="6">Part of the 50S ribosomal subunit. Contacts protein L20.</text>
</comment>
<accession>A0A0G0Z9H2</accession>
<dbReference type="GO" id="GO:0005840">
    <property type="term" value="C:ribosome"/>
    <property type="evidence" value="ECO:0007669"/>
    <property type="project" value="UniProtKB-KW"/>
</dbReference>
<dbReference type="HAMAP" id="MF_01363">
    <property type="entry name" value="Ribosomal_bL21"/>
    <property type="match status" value="1"/>
</dbReference>
<dbReference type="PROSITE" id="PS01169">
    <property type="entry name" value="RIBOSOMAL_L21"/>
    <property type="match status" value="1"/>
</dbReference>
<name>A0A0G0Z9H2_UNCC2</name>
<evidence type="ECO:0000313" key="9">
    <source>
        <dbReference type="Proteomes" id="UP000033869"/>
    </source>
</evidence>
<dbReference type="AlphaFoldDB" id="A0A0G0Z9H2"/>
<reference evidence="8 9" key="1">
    <citation type="journal article" date="2015" name="Nature">
        <title>rRNA introns, odd ribosomes, and small enigmatic genomes across a large radiation of phyla.</title>
        <authorList>
            <person name="Brown C.T."/>
            <person name="Hug L.A."/>
            <person name="Thomas B.C."/>
            <person name="Sharon I."/>
            <person name="Castelle C.J."/>
            <person name="Singh A."/>
            <person name="Wilkins M.J."/>
            <person name="Williams K.H."/>
            <person name="Banfield J.F."/>
        </authorList>
    </citation>
    <scope>NUCLEOTIDE SEQUENCE [LARGE SCALE GENOMIC DNA]</scope>
</reference>
<comment type="similarity">
    <text evidence="1 6 7">Belongs to the bacterial ribosomal protein bL21 family.</text>
</comment>
<evidence type="ECO:0000256" key="2">
    <source>
        <dbReference type="ARBA" id="ARBA00022730"/>
    </source>
</evidence>
<sequence>MSEETKTAEKKEVKKAGKSSRFAVIETGGKQYIVREGQRIEVELLADAKEGKDLTLDALLVGDDKTVKVGKPMVEKATVKVKVLGDIKGEKLIVFKYKAKKNQRKKTGHRQKYTELEITKIEI</sequence>
<comment type="caution">
    <text evidence="8">The sequence shown here is derived from an EMBL/GenBank/DDBJ whole genome shotgun (WGS) entry which is preliminary data.</text>
</comment>
<evidence type="ECO:0000256" key="1">
    <source>
        <dbReference type="ARBA" id="ARBA00008563"/>
    </source>
</evidence>
<dbReference type="PANTHER" id="PTHR21349">
    <property type="entry name" value="50S RIBOSOMAL PROTEIN L21"/>
    <property type="match status" value="1"/>
</dbReference>
<proteinExistence type="inferred from homology"/>
<dbReference type="Pfam" id="PF00829">
    <property type="entry name" value="Ribosomal_L21p"/>
    <property type="match status" value="1"/>
</dbReference>
<dbReference type="GO" id="GO:0005737">
    <property type="term" value="C:cytoplasm"/>
    <property type="evidence" value="ECO:0007669"/>
    <property type="project" value="UniProtKB-ARBA"/>
</dbReference>
<evidence type="ECO:0000256" key="6">
    <source>
        <dbReference type="HAMAP-Rule" id="MF_01363"/>
    </source>
</evidence>
<dbReference type="InterPro" id="IPR001787">
    <property type="entry name" value="Ribosomal_bL21"/>
</dbReference>
<evidence type="ECO:0000256" key="7">
    <source>
        <dbReference type="RuleBase" id="RU000562"/>
    </source>
</evidence>
<dbReference type="GO" id="GO:1990904">
    <property type="term" value="C:ribonucleoprotein complex"/>
    <property type="evidence" value="ECO:0007669"/>
    <property type="project" value="UniProtKB-KW"/>
</dbReference>
<dbReference type="GO" id="GO:0003735">
    <property type="term" value="F:structural constituent of ribosome"/>
    <property type="evidence" value="ECO:0007669"/>
    <property type="project" value="InterPro"/>
</dbReference>
<gene>
    <name evidence="6" type="primary">rplU</name>
    <name evidence="8" type="ORF">UU65_C0001G0083</name>
</gene>
<protein>
    <recommendedName>
        <fullName evidence="6">Large ribosomal subunit protein bL21</fullName>
    </recommendedName>
</protein>
<dbReference type="Proteomes" id="UP000033869">
    <property type="component" value="Unassembled WGS sequence"/>
</dbReference>
<keyword evidence="5 6" id="KW-0687">Ribonucleoprotein</keyword>
<dbReference type="NCBIfam" id="TIGR00061">
    <property type="entry name" value="L21"/>
    <property type="match status" value="1"/>
</dbReference>
<evidence type="ECO:0000256" key="3">
    <source>
        <dbReference type="ARBA" id="ARBA00022884"/>
    </source>
</evidence>
<evidence type="ECO:0000256" key="5">
    <source>
        <dbReference type="ARBA" id="ARBA00023274"/>
    </source>
</evidence>
<dbReference type="InterPro" id="IPR036164">
    <property type="entry name" value="bL21-like_sf"/>
</dbReference>
<keyword evidence="2 6" id="KW-0699">rRNA-binding</keyword>
<dbReference type="EMBL" id="LCBL01000001">
    <property type="protein sequence ID" value="KKS09678.1"/>
    <property type="molecule type" value="Genomic_DNA"/>
</dbReference>
<dbReference type="GO" id="GO:0006412">
    <property type="term" value="P:translation"/>
    <property type="evidence" value="ECO:0007669"/>
    <property type="project" value="UniProtKB-UniRule"/>
</dbReference>
<keyword evidence="4 6" id="KW-0689">Ribosomal protein</keyword>
<dbReference type="PATRIC" id="fig|1618344.3.peg.87"/>
<dbReference type="GO" id="GO:0019843">
    <property type="term" value="F:rRNA binding"/>
    <property type="evidence" value="ECO:0007669"/>
    <property type="project" value="UniProtKB-UniRule"/>
</dbReference>
<dbReference type="PANTHER" id="PTHR21349:SF0">
    <property type="entry name" value="LARGE RIBOSOMAL SUBUNIT PROTEIN BL21M"/>
    <property type="match status" value="1"/>
</dbReference>
<dbReference type="InterPro" id="IPR018258">
    <property type="entry name" value="Ribosomal_bL21_CS"/>
</dbReference>
<comment type="function">
    <text evidence="6 7">This protein binds to 23S rRNA in the presence of protein L20.</text>
</comment>
<evidence type="ECO:0000313" key="8">
    <source>
        <dbReference type="EMBL" id="KKS09678.1"/>
    </source>
</evidence>
<keyword evidence="3 6" id="KW-0694">RNA-binding</keyword>
<dbReference type="InterPro" id="IPR028909">
    <property type="entry name" value="bL21-like"/>
</dbReference>
<dbReference type="SUPFAM" id="SSF141091">
    <property type="entry name" value="L21p-like"/>
    <property type="match status" value="1"/>
</dbReference>